<feature type="compositionally biased region" description="Low complexity" evidence="1">
    <location>
        <begin position="446"/>
        <end position="457"/>
    </location>
</feature>
<dbReference type="Pfam" id="PF03796">
    <property type="entry name" value="DnaB_C"/>
    <property type="match status" value="1"/>
</dbReference>
<dbReference type="InterPro" id="IPR027032">
    <property type="entry name" value="Twinkle-like"/>
</dbReference>
<dbReference type="Proteomes" id="UP000054558">
    <property type="component" value="Unassembled WGS sequence"/>
</dbReference>
<dbReference type="PANTHER" id="PTHR12873:SF0">
    <property type="entry name" value="TWINKLE MTDNA HELICASE"/>
    <property type="match status" value="1"/>
</dbReference>
<dbReference type="GO" id="GO:0043139">
    <property type="term" value="F:5'-3' DNA helicase activity"/>
    <property type="evidence" value="ECO:0007669"/>
    <property type="project" value="InterPro"/>
</dbReference>
<proteinExistence type="predicted"/>
<feature type="compositionally biased region" description="Low complexity" evidence="1">
    <location>
        <begin position="398"/>
        <end position="410"/>
    </location>
</feature>
<evidence type="ECO:0000313" key="3">
    <source>
        <dbReference type="EMBL" id="GAQ90211.1"/>
    </source>
</evidence>
<dbReference type="PANTHER" id="PTHR12873">
    <property type="entry name" value="T7-LIKE MITOCHONDRIAL DNA HELICASE"/>
    <property type="match status" value="1"/>
</dbReference>
<protein>
    <recommendedName>
        <fullName evidence="2">SF4 helicase domain-containing protein</fullName>
    </recommendedName>
</protein>
<evidence type="ECO:0000313" key="4">
    <source>
        <dbReference type="Proteomes" id="UP000054558"/>
    </source>
</evidence>
<dbReference type="GO" id="GO:0003697">
    <property type="term" value="F:single-stranded DNA binding"/>
    <property type="evidence" value="ECO:0000318"/>
    <property type="project" value="GO_Central"/>
</dbReference>
<dbReference type="PROSITE" id="PS51199">
    <property type="entry name" value="SF4_HELICASE"/>
    <property type="match status" value="1"/>
</dbReference>
<organism evidence="3 4">
    <name type="scientific">Klebsormidium nitens</name>
    <name type="common">Green alga</name>
    <name type="synonym">Ulothrix nitens</name>
    <dbReference type="NCBI Taxonomy" id="105231"/>
    <lineage>
        <taxon>Eukaryota</taxon>
        <taxon>Viridiplantae</taxon>
        <taxon>Streptophyta</taxon>
        <taxon>Klebsormidiophyceae</taxon>
        <taxon>Klebsormidiales</taxon>
        <taxon>Klebsormidiaceae</taxon>
        <taxon>Klebsormidium</taxon>
    </lineage>
</organism>
<feature type="compositionally biased region" description="Polar residues" evidence="1">
    <location>
        <begin position="288"/>
        <end position="300"/>
    </location>
</feature>
<evidence type="ECO:0000256" key="1">
    <source>
        <dbReference type="SAM" id="MobiDB-lite"/>
    </source>
</evidence>
<dbReference type="SUPFAM" id="SSF52540">
    <property type="entry name" value="P-loop containing nucleoside triphosphate hydrolases"/>
    <property type="match status" value="1"/>
</dbReference>
<dbReference type="InterPro" id="IPR007694">
    <property type="entry name" value="DNA_helicase_DnaB-like_C"/>
</dbReference>
<name>A0A1Y1IM31_KLENI</name>
<dbReference type="SMART" id="SM00493">
    <property type="entry name" value="TOPRIM"/>
    <property type="match status" value="1"/>
</dbReference>
<feature type="region of interest" description="Disordered" evidence="1">
    <location>
        <begin position="57"/>
        <end position="82"/>
    </location>
</feature>
<dbReference type="InterPro" id="IPR006171">
    <property type="entry name" value="TOPRIM_dom"/>
</dbReference>
<feature type="domain" description="SF4 helicase" evidence="2">
    <location>
        <begin position="854"/>
        <end position="1120"/>
    </location>
</feature>
<feature type="region of interest" description="Disordered" evidence="1">
    <location>
        <begin position="112"/>
        <end position="474"/>
    </location>
</feature>
<dbReference type="GO" id="GO:0003678">
    <property type="term" value="F:DNA helicase activity"/>
    <property type="evidence" value="ECO:0000318"/>
    <property type="project" value="GO_Central"/>
</dbReference>
<gene>
    <name evidence="3" type="ORF">KFL_006140010</name>
</gene>
<dbReference type="Gene3D" id="3.40.1360.10">
    <property type="match status" value="1"/>
</dbReference>
<dbReference type="OrthoDB" id="1898560at2759"/>
<feature type="compositionally biased region" description="Polar residues" evidence="1">
    <location>
        <begin position="134"/>
        <end position="148"/>
    </location>
</feature>
<sequence>MALADLAQASHHGAVQFSVPDPILRAGVVSSPGLSAMRNLMLRRALGAAAAFEKHFTNQRPASKASTLSSVQRPFAGSSSPTYLPNSAIPTLALSSSDGNLTGALRTADARPSFAGHHPLSSASPTGPAWSSRAVAQSRSTKSGQYNAVGNGAAKVETAGDEGGTKSGVPSSASNGRPIDTAPVGNEEPTSFSLDQNGHSTVSKNGAPDSVPAALRSDGGPLGKQVKRREFSSQAVPVEEEGASNGTESAQNGNPTRYDKDAQERRARAQAKQAQSTFLKPPPRRPTTGKSATPQKTTFKAPSKSSKGQSGGSEVLLRSVAANELRTEDLVPPFAARSEDNSDLAVSSNGRAGEALESFLAETGNPGNGFVSDLRSGSADSLPKTDIASSEEMFSTNGAAVSGSGPVAGVLTSSSANPPELNGRTLPPLAIVEGKVPKPRGRPSKATQAPATQTQPPILDNLSEAPTVQPAPNSGVAKAVPLPVFSNTVQPVSRRVVNGAVGKQPDTVRGAPMRDLLEENGIILPDYSIGEYRILCPMCKGGDSKELSLGVTIKSGDNAVWHCFRGKCGWASSVKSRYPARSTSQFGGSYSPSTKSRETALQKKRFPATKLPRPEDFSELDEEQLAFFKNRKISEGTFIRNGVKKERTYSPQLQKEADALAFPYVRRGELVNVKYRGPEKAFWQVKGAEKVFYGLDDIADSKTVIIVEGEMDKLAMEEAGYLNCVSVPDGAPAKASDPGTPLPAPEADRKYEYLWNCREYLDKASKFVLATDSDEPGQALAEELARRLGREKCWRVKWPMTAAGQPVKDANEALMRMGKAGVREAVEGAEAFPIRGLFKFESFFEEIDDYYHLQLGDERGVSTGWSGLDELYRIVPGELSVVTGVPNSGKSEWLDALLCNLVGQRGWTFALCSMENKVRDHARKLIEKFVGAPFFDAPYGEQRPRVSQEQLEAGKAWINDHFHVIRCEDDELPSIEWVLGLARAAVLRHGIRGLVIDPYNELDHQRPARQTETEYVSQMLTKIKRFAQHHDCHVWFVAHPKQLQQWRGEAPGLYDISGSAHFVNKTDNGIVVHRNRDPEAGPLDEVKILVRKVRNKAAGTIGEASLRYDRVTGRYEDVFF</sequence>
<dbReference type="InterPro" id="IPR027417">
    <property type="entry name" value="P-loop_NTPase"/>
</dbReference>
<feature type="compositionally biased region" description="Polar residues" evidence="1">
    <location>
        <begin position="244"/>
        <end position="255"/>
    </location>
</feature>
<dbReference type="Pfam" id="PF13662">
    <property type="entry name" value="Toprim_4"/>
    <property type="match status" value="1"/>
</dbReference>
<dbReference type="GO" id="GO:0005524">
    <property type="term" value="F:ATP binding"/>
    <property type="evidence" value="ECO:0007669"/>
    <property type="project" value="InterPro"/>
</dbReference>
<dbReference type="CDD" id="cd01029">
    <property type="entry name" value="TOPRIM_primases"/>
    <property type="match status" value="1"/>
</dbReference>
<accession>A0A1Y1IM31</accession>
<dbReference type="EMBL" id="DF237563">
    <property type="protein sequence ID" value="GAQ90211.1"/>
    <property type="molecule type" value="Genomic_DNA"/>
</dbReference>
<evidence type="ECO:0000259" key="2">
    <source>
        <dbReference type="PROSITE" id="PS51199"/>
    </source>
</evidence>
<dbReference type="STRING" id="105231.A0A1Y1IM31"/>
<feature type="compositionally biased region" description="Basic and acidic residues" evidence="1">
    <location>
        <begin position="257"/>
        <end position="267"/>
    </location>
</feature>
<dbReference type="GO" id="GO:0006260">
    <property type="term" value="P:DNA replication"/>
    <property type="evidence" value="ECO:0007669"/>
    <property type="project" value="InterPro"/>
</dbReference>
<keyword evidence="4" id="KW-1185">Reference proteome</keyword>
<reference evidence="3 4" key="1">
    <citation type="journal article" date="2014" name="Nat. Commun.">
        <title>Klebsormidium flaccidum genome reveals primary factors for plant terrestrial adaptation.</title>
        <authorList>
            <person name="Hori K."/>
            <person name="Maruyama F."/>
            <person name="Fujisawa T."/>
            <person name="Togashi T."/>
            <person name="Yamamoto N."/>
            <person name="Seo M."/>
            <person name="Sato S."/>
            <person name="Yamada T."/>
            <person name="Mori H."/>
            <person name="Tajima N."/>
            <person name="Moriyama T."/>
            <person name="Ikeuchi M."/>
            <person name="Watanabe M."/>
            <person name="Wada H."/>
            <person name="Kobayashi K."/>
            <person name="Saito M."/>
            <person name="Masuda T."/>
            <person name="Sasaki-Sekimoto Y."/>
            <person name="Mashiguchi K."/>
            <person name="Awai K."/>
            <person name="Shimojima M."/>
            <person name="Masuda S."/>
            <person name="Iwai M."/>
            <person name="Nobusawa T."/>
            <person name="Narise T."/>
            <person name="Kondo S."/>
            <person name="Saito H."/>
            <person name="Sato R."/>
            <person name="Murakawa M."/>
            <person name="Ihara Y."/>
            <person name="Oshima-Yamada Y."/>
            <person name="Ohtaka K."/>
            <person name="Satoh M."/>
            <person name="Sonobe K."/>
            <person name="Ishii M."/>
            <person name="Ohtani R."/>
            <person name="Kanamori-Sato M."/>
            <person name="Honoki R."/>
            <person name="Miyazaki D."/>
            <person name="Mochizuki H."/>
            <person name="Umetsu J."/>
            <person name="Higashi K."/>
            <person name="Shibata D."/>
            <person name="Kamiya Y."/>
            <person name="Sato N."/>
            <person name="Nakamura Y."/>
            <person name="Tabata S."/>
            <person name="Ida S."/>
            <person name="Kurokawa K."/>
            <person name="Ohta H."/>
        </authorList>
    </citation>
    <scope>NUCLEOTIDE SEQUENCE [LARGE SCALE GENOMIC DNA]</scope>
    <source>
        <strain evidence="3 4">NIES-2285</strain>
    </source>
</reference>
<dbReference type="OMA" id="FGWQALY"/>
<dbReference type="AlphaFoldDB" id="A0A1Y1IM31"/>
<dbReference type="SUPFAM" id="SSF56731">
    <property type="entry name" value="DNA primase core"/>
    <property type="match status" value="1"/>
</dbReference>
<feature type="compositionally biased region" description="Polar residues" evidence="1">
    <location>
        <begin position="58"/>
        <end position="82"/>
    </location>
</feature>
<feature type="compositionally biased region" description="Polar residues" evidence="1">
    <location>
        <begin position="188"/>
        <end position="204"/>
    </location>
</feature>
<dbReference type="InterPro" id="IPR034154">
    <property type="entry name" value="TOPRIM_DnaG/twinkle"/>
</dbReference>
<dbReference type="Gene3D" id="3.40.50.300">
    <property type="entry name" value="P-loop containing nucleotide triphosphate hydrolases"/>
    <property type="match status" value="1"/>
</dbReference>